<keyword evidence="2" id="KW-1185">Reference proteome</keyword>
<dbReference type="Proteomes" id="UP000028006">
    <property type="component" value="Unassembled WGS sequence"/>
</dbReference>
<organism evidence="1 2">
    <name type="scientific">Endozoicomonas montiporae</name>
    <dbReference type="NCBI Taxonomy" id="1027273"/>
    <lineage>
        <taxon>Bacteria</taxon>
        <taxon>Pseudomonadati</taxon>
        <taxon>Pseudomonadota</taxon>
        <taxon>Gammaproteobacteria</taxon>
        <taxon>Oceanospirillales</taxon>
        <taxon>Endozoicomonadaceae</taxon>
        <taxon>Endozoicomonas</taxon>
    </lineage>
</organism>
<reference evidence="1 2" key="1">
    <citation type="submission" date="2014-06" db="EMBL/GenBank/DDBJ databases">
        <title>Whole Genome Sequences of Three Symbiotic Endozoicomonas Bacteria.</title>
        <authorList>
            <person name="Neave M.J."/>
            <person name="Apprill A."/>
            <person name="Voolstra C.R."/>
        </authorList>
    </citation>
    <scope>NUCLEOTIDE SEQUENCE [LARGE SCALE GENOMIC DNA]</scope>
    <source>
        <strain evidence="1 2">LMG 24815</strain>
    </source>
</reference>
<protein>
    <submittedName>
        <fullName evidence="1">Uncharacterized protein</fullName>
    </submittedName>
</protein>
<proteinExistence type="predicted"/>
<accession>A0A081N7B4</accession>
<gene>
    <name evidence="1" type="ORF">GZ77_08030</name>
</gene>
<dbReference type="AlphaFoldDB" id="A0A081N7B4"/>
<dbReference type="EMBL" id="JOKG01000002">
    <property type="protein sequence ID" value="KEQ14337.1"/>
    <property type="molecule type" value="Genomic_DNA"/>
</dbReference>
<evidence type="ECO:0000313" key="2">
    <source>
        <dbReference type="Proteomes" id="UP000028006"/>
    </source>
</evidence>
<name>A0A081N7B4_9GAMM</name>
<evidence type="ECO:0000313" key="1">
    <source>
        <dbReference type="EMBL" id="KEQ14337.1"/>
    </source>
</evidence>
<comment type="caution">
    <text evidence="1">The sequence shown here is derived from an EMBL/GenBank/DDBJ whole genome shotgun (WGS) entry which is preliminary data.</text>
</comment>
<dbReference type="RefSeq" id="WP_034874186.1">
    <property type="nucleotide sequence ID" value="NZ_JOKG01000002.1"/>
</dbReference>
<sequence length="142" mass="17269">MDITEEYEDVLQNLEFPIMDFYHQHRVLEDWEVKRALEATIEHYRAEYSKREPKNMHLSDAEDIIMQRLITVCEWRLGRVELDKVIAITRDFAYQFDPENFIKTSEELQKCLKRIIKSVERWSREGGRQGYLTFTSQYFPQR</sequence>